<gene>
    <name evidence="3" type="ORF">CYLTODRAFT_383049</name>
</gene>
<evidence type="ECO:0000259" key="2">
    <source>
        <dbReference type="PROSITE" id="PS50404"/>
    </source>
</evidence>
<accession>A0A0D7AX02</accession>
<dbReference type="OrthoDB" id="412788at2759"/>
<dbReference type="Pfam" id="PF13417">
    <property type="entry name" value="GST_N_3"/>
    <property type="match status" value="1"/>
</dbReference>
<sequence>MSHVPKAVLYHFPSSIWCSVVLLALEEKGYAPDEIDLRIVDISKGENYDPSFLRLNRKATVPTLVVPLENSLAEDEQSRYKALNSTRAIVDLLDKSRSAHSRTNTTSQAPAPSLSPATVSFSSTTNQLLDLLHSPEADPNNFTFFSATDDASLDKVAQTAAPFLAAQRDTLVKLLADDQLKVSDNVKNFWREKKAARDTLLGFYTDSSTPTSSLSEEAKKTREEYFTMCKSARAAIKEILEKVTAEIIGPYVLGDQISIVDLHFAAWLTRILLSAGVGAKDEGAAAVNELEKFLGSEFTAEQKSKLATVWESFKGRESWKKVYKDGLH</sequence>
<dbReference type="InterPro" id="IPR004045">
    <property type="entry name" value="Glutathione_S-Trfase_N"/>
</dbReference>
<dbReference type="CDD" id="cd00299">
    <property type="entry name" value="GST_C_family"/>
    <property type="match status" value="1"/>
</dbReference>
<dbReference type="SUPFAM" id="SSF47616">
    <property type="entry name" value="GST C-terminal domain-like"/>
    <property type="match status" value="1"/>
</dbReference>
<dbReference type="EMBL" id="KN880738">
    <property type="protein sequence ID" value="KIY62908.1"/>
    <property type="molecule type" value="Genomic_DNA"/>
</dbReference>
<keyword evidence="4" id="KW-1185">Reference proteome</keyword>
<dbReference type="AlphaFoldDB" id="A0A0D7AX02"/>
<dbReference type="PROSITE" id="PS50404">
    <property type="entry name" value="GST_NTER"/>
    <property type="match status" value="1"/>
</dbReference>
<proteinExistence type="predicted"/>
<dbReference type="InterPro" id="IPR036249">
    <property type="entry name" value="Thioredoxin-like_sf"/>
</dbReference>
<protein>
    <recommendedName>
        <fullName evidence="2">GST N-terminal domain-containing protein</fullName>
    </recommendedName>
</protein>
<evidence type="ECO:0000313" key="3">
    <source>
        <dbReference type="EMBL" id="KIY62908.1"/>
    </source>
</evidence>
<reference evidence="3 4" key="1">
    <citation type="journal article" date="2015" name="Fungal Genet. Biol.">
        <title>Evolution of novel wood decay mechanisms in Agaricales revealed by the genome sequences of Fistulina hepatica and Cylindrobasidium torrendii.</title>
        <authorList>
            <person name="Floudas D."/>
            <person name="Held B.W."/>
            <person name="Riley R."/>
            <person name="Nagy L.G."/>
            <person name="Koehler G."/>
            <person name="Ransdell A.S."/>
            <person name="Younus H."/>
            <person name="Chow J."/>
            <person name="Chiniquy J."/>
            <person name="Lipzen A."/>
            <person name="Tritt A."/>
            <person name="Sun H."/>
            <person name="Haridas S."/>
            <person name="LaButti K."/>
            <person name="Ohm R.A."/>
            <person name="Kues U."/>
            <person name="Blanchette R.A."/>
            <person name="Grigoriev I.V."/>
            <person name="Minto R.E."/>
            <person name="Hibbett D.S."/>
        </authorList>
    </citation>
    <scope>NUCLEOTIDE SEQUENCE [LARGE SCALE GENOMIC DNA]</scope>
    <source>
        <strain evidence="3 4">FP15055 ss-10</strain>
    </source>
</reference>
<evidence type="ECO:0000313" key="4">
    <source>
        <dbReference type="Proteomes" id="UP000054007"/>
    </source>
</evidence>
<dbReference type="SUPFAM" id="SSF52833">
    <property type="entry name" value="Thioredoxin-like"/>
    <property type="match status" value="1"/>
</dbReference>
<name>A0A0D7AX02_9AGAR</name>
<dbReference type="InterPro" id="IPR036282">
    <property type="entry name" value="Glutathione-S-Trfase_C_sf"/>
</dbReference>
<dbReference type="Gene3D" id="3.40.30.10">
    <property type="entry name" value="Glutaredoxin"/>
    <property type="match status" value="1"/>
</dbReference>
<dbReference type="STRING" id="1314674.A0A0D7AX02"/>
<feature type="compositionally biased region" description="Polar residues" evidence="1">
    <location>
        <begin position="101"/>
        <end position="119"/>
    </location>
</feature>
<evidence type="ECO:0000256" key="1">
    <source>
        <dbReference type="SAM" id="MobiDB-lite"/>
    </source>
</evidence>
<dbReference type="CDD" id="cd00570">
    <property type="entry name" value="GST_N_family"/>
    <property type="match status" value="1"/>
</dbReference>
<feature type="region of interest" description="Disordered" evidence="1">
    <location>
        <begin position="99"/>
        <end position="119"/>
    </location>
</feature>
<feature type="domain" description="GST N-terminal" evidence="2">
    <location>
        <begin position="5"/>
        <end position="101"/>
    </location>
</feature>
<dbReference type="Proteomes" id="UP000054007">
    <property type="component" value="Unassembled WGS sequence"/>
</dbReference>
<organism evidence="3 4">
    <name type="scientific">Cylindrobasidium torrendii FP15055 ss-10</name>
    <dbReference type="NCBI Taxonomy" id="1314674"/>
    <lineage>
        <taxon>Eukaryota</taxon>
        <taxon>Fungi</taxon>
        <taxon>Dikarya</taxon>
        <taxon>Basidiomycota</taxon>
        <taxon>Agaricomycotina</taxon>
        <taxon>Agaricomycetes</taxon>
        <taxon>Agaricomycetidae</taxon>
        <taxon>Agaricales</taxon>
        <taxon>Marasmiineae</taxon>
        <taxon>Physalacriaceae</taxon>
        <taxon>Cylindrobasidium</taxon>
    </lineage>
</organism>